<keyword evidence="3" id="KW-0133">Cell shape</keyword>
<feature type="transmembrane region" description="Helical" evidence="6">
    <location>
        <begin position="170"/>
        <end position="194"/>
    </location>
</feature>
<keyword evidence="7" id="KW-0131">Cell cycle</keyword>
<accession>A0A1R1B3U7</accession>
<dbReference type="GO" id="GO:0008360">
    <property type="term" value="P:regulation of cell shape"/>
    <property type="evidence" value="ECO:0007669"/>
    <property type="project" value="UniProtKB-KW"/>
</dbReference>
<organism evidence="7 8">
    <name type="scientific">Paenibacillus lautus</name>
    <name type="common">Bacillus lautus</name>
    <dbReference type="NCBI Taxonomy" id="1401"/>
    <lineage>
        <taxon>Bacteria</taxon>
        <taxon>Bacillati</taxon>
        <taxon>Bacillota</taxon>
        <taxon>Bacilli</taxon>
        <taxon>Bacillales</taxon>
        <taxon>Paenibacillaceae</taxon>
        <taxon>Paenibacillus</taxon>
    </lineage>
</organism>
<dbReference type="OrthoDB" id="2192428at2"/>
<dbReference type="GO" id="GO:0005886">
    <property type="term" value="C:plasma membrane"/>
    <property type="evidence" value="ECO:0007669"/>
    <property type="project" value="TreeGrafter"/>
</dbReference>
<dbReference type="GO" id="GO:0032153">
    <property type="term" value="C:cell division site"/>
    <property type="evidence" value="ECO:0007669"/>
    <property type="project" value="TreeGrafter"/>
</dbReference>
<dbReference type="NCBIfam" id="NF038403">
    <property type="entry name" value="perm_prefix_1"/>
    <property type="match status" value="1"/>
</dbReference>
<feature type="transmembrane region" description="Helical" evidence="6">
    <location>
        <begin position="215"/>
        <end position="243"/>
    </location>
</feature>
<feature type="transmembrane region" description="Helical" evidence="6">
    <location>
        <begin position="147"/>
        <end position="164"/>
    </location>
</feature>
<keyword evidence="7" id="KW-0132">Cell division</keyword>
<evidence type="ECO:0000313" key="7">
    <source>
        <dbReference type="EMBL" id="OME93791.1"/>
    </source>
</evidence>
<evidence type="ECO:0000256" key="6">
    <source>
        <dbReference type="SAM" id="Phobius"/>
    </source>
</evidence>
<protein>
    <submittedName>
        <fullName evidence="7">Cell division protein</fullName>
    </submittedName>
</protein>
<evidence type="ECO:0000256" key="2">
    <source>
        <dbReference type="ARBA" id="ARBA00022692"/>
    </source>
</evidence>
<keyword evidence="2 6" id="KW-0812">Transmembrane</keyword>
<evidence type="ECO:0000313" key="8">
    <source>
        <dbReference type="Proteomes" id="UP000187074"/>
    </source>
</evidence>
<evidence type="ECO:0000256" key="5">
    <source>
        <dbReference type="ARBA" id="ARBA00023136"/>
    </source>
</evidence>
<evidence type="ECO:0000256" key="4">
    <source>
        <dbReference type="ARBA" id="ARBA00022989"/>
    </source>
</evidence>
<feature type="transmembrane region" description="Helical" evidence="6">
    <location>
        <begin position="85"/>
        <end position="106"/>
    </location>
</feature>
<evidence type="ECO:0000256" key="1">
    <source>
        <dbReference type="ARBA" id="ARBA00004141"/>
    </source>
</evidence>
<gene>
    <name evidence="7" type="ORF">BK123_11125</name>
</gene>
<comment type="caution">
    <text evidence="7">The sequence shown here is derived from an EMBL/GenBank/DDBJ whole genome shotgun (WGS) entry which is preliminary data.</text>
</comment>
<dbReference type="PANTHER" id="PTHR30474:SF1">
    <property type="entry name" value="PEPTIDOGLYCAN GLYCOSYLTRANSFERASE MRDB"/>
    <property type="match status" value="1"/>
</dbReference>
<keyword evidence="4 6" id="KW-1133">Transmembrane helix</keyword>
<feature type="transmembrane region" description="Helical" evidence="6">
    <location>
        <begin position="398"/>
        <end position="420"/>
    </location>
</feature>
<comment type="subcellular location">
    <subcellularLocation>
        <location evidence="1">Membrane</location>
        <topology evidence="1">Multi-pass membrane protein</topology>
    </subcellularLocation>
</comment>
<keyword evidence="5 6" id="KW-0472">Membrane</keyword>
<dbReference type="PANTHER" id="PTHR30474">
    <property type="entry name" value="CELL CYCLE PROTEIN"/>
    <property type="match status" value="1"/>
</dbReference>
<evidence type="ECO:0000256" key="3">
    <source>
        <dbReference type="ARBA" id="ARBA00022960"/>
    </source>
</evidence>
<dbReference type="GO" id="GO:0015648">
    <property type="term" value="F:lipid-linked peptidoglycan transporter activity"/>
    <property type="evidence" value="ECO:0007669"/>
    <property type="project" value="TreeGrafter"/>
</dbReference>
<sequence>MRQMEEYMVVRKFLDRVCKQVRTRQMHPEIREELLGHIEDRAKLLMLEGNAEEPAVQEAVKQMGDPGDIGKSLHLAHRPQLDWKLLVMLALFLIIGLVGMVSVYYADERYSVSLVERKLFYFGIGVLFLIGFYFLDYRKLKKYSAPVFFLIVILMVISLVYGQLHDRRTAYINIGPIGVNMITFSLIPLLLALAGMKPASQWGRWETVLNILYRGVLPVVLYSISSSIIYTYIYVIGFLVLTWRTSKSLKQFAMISTLPFAGLAIFLCTRTDHLLLRWREFMNPSAKEMWYMGNNADAIQAAGWFGQGFGQATPKIPYVLYDNVFPYLIYCFGWLFGIVVGVLILLFLVRIWNISTVHRDSYAKYIAALLIVVFGFRLLWPLLMGLGILPRVTLDPPFFSYSGMNQILDMAAVGLLLSIYRRKNMIPSEVGEAAPMKVA</sequence>
<dbReference type="Proteomes" id="UP000187074">
    <property type="component" value="Unassembled WGS sequence"/>
</dbReference>
<feature type="transmembrane region" description="Helical" evidence="6">
    <location>
        <begin position="118"/>
        <end position="135"/>
    </location>
</feature>
<proteinExistence type="predicted"/>
<feature type="transmembrane region" description="Helical" evidence="6">
    <location>
        <begin position="249"/>
        <end position="268"/>
    </location>
</feature>
<dbReference type="GO" id="GO:0051301">
    <property type="term" value="P:cell division"/>
    <property type="evidence" value="ECO:0007669"/>
    <property type="project" value="UniProtKB-KW"/>
</dbReference>
<feature type="transmembrane region" description="Helical" evidence="6">
    <location>
        <begin position="365"/>
        <end position="386"/>
    </location>
</feature>
<dbReference type="Pfam" id="PF01098">
    <property type="entry name" value="FTSW_RODA_SPOVE"/>
    <property type="match status" value="1"/>
</dbReference>
<reference evidence="7 8" key="1">
    <citation type="submission" date="2016-11" db="EMBL/GenBank/DDBJ databases">
        <title>Paenibacillus species isolates.</title>
        <authorList>
            <person name="Beno S.M."/>
        </authorList>
    </citation>
    <scope>NUCLEOTIDE SEQUENCE [LARGE SCALE GENOMIC DNA]</scope>
    <source>
        <strain evidence="7 8">FSL F4-0100</strain>
    </source>
</reference>
<dbReference type="InterPro" id="IPR001182">
    <property type="entry name" value="FtsW/RodA"/>
</dbReference>
<dbReference type="EMBL" id="MRTF01000003">
    <property type="protein sequence ID" value="OME93791.1"/>
    <property type="molecule type" value="Genomic_DNA"/>
</dbReference>
<feature type="transmembrane region" description="Helical" evidence="6">
    <location>
        <begin position="327"/>
        <end position="353"/>
    </location>
</feature>
<name>A0A1R1B3U7_PAELA</name>
<dbReference type="STRING" id="1401.BK123_11125"/>
<dbReference type="RefSeq" id="WP_076322460.1">
    <property type="nucleotide sequence ID" value="NZ_MRTF01000003.1"/>
</dbReference>
<feature type="transmembrane region" description="Helical" evidence="6">
    <location>
        <begin position="289"/>
        <end position="307"/>
    </location>
</feature>
<dbReference type="AlphaFoldDB" id="A0A1R1B3U7"/>
<dbReference type="InterPro" id="IPR047928">
    <property type="entry name" value="Perm_prefix_1"/>
</dbReference>